<feature type="coiled-coil region" evidence="1">
    <location>
        <begin position="599"/>
        <end position="626"/>
    </location>
</feature>
<dbReference type="EMBL" id="JAAMPI010000858">
    <property type="protein sequence ID" value="KAF4628118.1"/>
    <property type="molecule type" value="Genomic_DNA"/>
</dbReference>
<keyword evidence="1" id="KW-0175">Coiled coil</keyword>
<feature type="region of interest" description="Disordered" evidence="2">
    <location>
        <begin position="150"/>
        <end position="207"/>
    </location>
</feature>
<dbReference type="OrthoDB" id="10463482at2759"/>
<dbReference type="Proteomes" id="UP000566819">
    <property type="component" value="Unassembled WGS sequence"/>
</dbReference>
<feature type="compositionally biased region" description="Polar residues" evidence="2">
    <location>
        <begin position="453"/>
        <end position="477"/>
    </location>
</feature>
<evidence type="ECO:0000256" key="1">
    <source>
        <dbReference type="SAM" id="Coils"/>
    </source>
</evidence>
<evidence type="ECO:0000313" key="4">
    <source>
        <dbReference type="Proteomes" id="UP000566819"/>
    </source>
</evidence>
<feature type="compositionally biased region" description="Polar residues" evidence="2">
    <location>
        <begin position="343"/>
        <end position="360"/>
    </location>
</feature>
<comment type="caution">
    <text evidence="3">The sequence shown here is derived from an EMBL/GenBank/DDBJ whole genome shotgun (WGS) entry which is preliminary data.</text>
</comment>
<feature type="compositionally biased region" description="Basic and acidic residues" evidence="2">
    <location>
        <begin position="443"/>
        <end position="452"/>
    </location>
</feature>
<proteinExistence type="predicted"/>
<feature type="coiled-coil region" evidence="1">
    <location>
        <begin position="487"/>
        <end position="573"/>
    </location>
</feature>
<keyword evidence="4" id="KW-1185">Reference proteome</keyword>
<gene>
    <name evidence="3" type="ORF">G7Y89_g10033</name>
</gene>
<organism evidence="3 4">
    <name type="scientific">Cudoniella acicularis</name>
    <dbReference type="NCBI Taxonomy" id="354080"/>
    <lineage>
        <taxon>Eukaryota</taxon>
        <taxon>Fungi</taxon>
        <taxon>Dikarya</taxon>
        <taxon>Ascomycota</taxon>
        <taxon>Pezizomycotina</taxon>
        <taxon>Leotiomycetes</taxon>
        <taxon>Helotiales</taxon>
        <taxon>Tricladiaceae</taxon>
        <taxon>Cudoniella</taxon>
    </lineage>
</organism>
<sequence>MAPFTCGQYAAFVAGIIKAANFSGRKAPYEVPFSLPVLPFQNTPPQTPYNTRRMLLLERLIDRMIKDEFLVPVPKASNAAPTEYLLHPNCKTANFEKATSSLWVRQFFYKFDFDQATSDSMAFVERFLNREAVSEVISKVKIEPELESVIHSGPSTPLRTGGNPPRAMSLSSDNSSVSDSSSPVTKFTPNSSPPSVHADETAPRKDSSRALPATLVLPSWLTDGLADFARMYPDDHLEILGVHGGVASIKCHDCPDQPFKIGLRLNNLNSLRSHSLGVKHIAAVHERIALEERKPTYTKFAEDRILKLNNQANGWNLYDKLFDLEFNGKPSITSRANVPKSAPSMQPQDTFSATSPNQRSPAHKEHVFSTAQASKPAVSKNSSNQSPSKRKLSFGEWYRSYQAALAPDYGPLSRPPPTPWPSASHGPSAAETIEAGETIIEPEAEHRSKMQRVESSTQPSESEVMSKTSTERTSNGPDISKELFARISKVEKDMQAHEGEAETAKMQDNAIRIRLSKVEKEVQTQKNEADMVKELEKPIHRRVLKLETDMKSMENQTETIKKHEATLQETSRMLGDIFDTHDAQNQAIERMRTDTTEWIKELEKENKKQKDIIQNLKGEVRRQKQSQDELVRSFELRFQQMAKENEEHLAMVNQLIKNGVNGSVAAASRPQGSSQVANSGVAGASRRTR</sequence>
<dbReference type="AlphaFoldDB" id="A0A8H4REK0"/>
<feature type="region of interest" description="Disordered" evidence="2">
    <location>
        <begin position="408"/>
        <end position="430"/>
    </location>
</feature>
<feature type="compositionally biased region" description="Polar residues" evidence="2">
    <location>
        <begin position="369"/>
        <end position="387"/>
    </location>
</feature>
<accession>A0A8H4REK0</accession>
<reference evidence="3 4" key="1">
    <citation type="submission" date="2020-03" db="EMBL/GenBank/DDBJ databases">
        <title>Draft Genome Sequence of Cudoniella acicularis.</title>
        <authorList>
            <person name="Buettner E."/>
            <person name="Kellner H."/>
        </authorList>
    </citation>
    <scope>NUCLEOTIDE SEQUENCE [LARGE SCALE GENOMIC DNA]</scope>
    <source>
        <strain evidence="3 4">DSM 108380</strain>
    </source>
</reference>
<feature type="compositionally biased region" description="Low complexity" evidence="2">
    <location>
        <begin position="421"/>
        <end position="430"/>
    </location>
</feature>
<feature type="compositionally biased region" description="Low complexity" evidence="2">
    <location>
        <begin position="169"/>
        <end position="182"/>
    </location>
</feature>
<name>A0A8H4REK0_9HELO</name>
<feature type="region of interest" description="Disordered" evidence="2">
    <location>
        <begin position="443"/>
        <end position="480"/>
    </location>
</feature>
<feature type="compositionally biased region" description="Polar residues" evidence="2">
    <location>
        <begin position="183"/>
        <end position="194"/>
    </location>
</feature>
<protein>
    <submittedName>
        <fullName evidence="3">Uncharacterized protein</fullName>
    </submittedName>
</protein>
<feature type="region of interest" description="Disordered" evidence="2">
    <location>
        <begin position="664"/>
        <end position="689"/>
    </location>
</feature>
<feature type="region of interest" description="Disordered" evidence="2">
    <location>
        <begin position="334"/>
        <end position="391"/>
    </location>
</feature>
<evidence type="ECO:0000313" key="3">
    <source>
        <dbReference type="EMBL" id="KAF4628118.1"/>
    </source>
</evidence>
<feature type="compositionally biased region" description="Basic and acidic residues" evidence="2">
    <location>
        <begin position="197"/>
        <end position="207"/>
    </location>
</feature>
<evidence type="ECO:0000256" key="2">
    <source>
        <dbReference type="SAM" id="MobiDB-lite"/>
    </source>
</evidence>